<protein>
    <submittedName>
        <fullName evidence="1">Uncharacterized protein</fullName>
    </submittedName>
</protein>
<sequence>MALLCGPIRRSANFSFLRRVHPLPLGHNVMEQKAKCVPSGIHQVYLENLRLQFLRSFQPFCSFLRFRSSNRMSKIVLHRTQS</sequence>
<proteinExistence type="predicted"/>
<comment type="caution">
    <text evidence="1">The sequence shown here is derived from an EMBL/GenBank/DDBJ whole genome shotgun (WGS) entry which is preliminary data.</text>
</comment>
<name>A0A9J5XBB9_SOLCO</name>
<accession>A0A9J5XBB9</accession>
<reference evidence="1 2" key="1">
    <citation type="submission" date="2020-09" db="EMBL/GenBank/DDBJ databases">
        <title>De no assembly of potato wild relative species, Solanum commersonii.</title>
        <authorList>
            <person name="Cho K."/>
        </authorList>
    </citation>
    <scope>NUCLEOTIDE SEQUENCE [LARGE SCALE GENOMIC DNA]</scope>
    <source>
        <strain evidence="1">LZ3.2</strain>
        <tissue evidence="1">Leaf</tissue>
    </source>
</reference>
<organism evidence="1 2">
    <name type="scientific">Solanum commersonii</name>
    <name type="common">Commerson's wild potato</name>
    <name type="synonym">Commerson's nightshade</name>
    <dbReference type="NCBI Taxonomy" id="4109"/>
    <lineage>
        <taxon>Eukaryota</taxon>
        <taxon>Viridiplantae</taxon>
        <taxon>Streptophyta</taxon>
        <taxon>Embryophyta</taxon>
        <taxon>Tracheophyta</taxon>
        <taxon>Spermatophyta</taxon>
        <taxon>Magnoliopsida</taxon>
        <taxon>eudicotyledons</taxon>
        <taxon>Gunneridae</taxon>
        <taxon>Pentapetalae</taxon>
        <taxon>asterids</taxon>
        <taxon>lamiids</taxon>
        <taxon>Solanales</taxon>
        <taxon>Solanaceae</taxon>
        <taxon>Solanoideae</taxon>
        <taxon>Solaneae</taxon>
        <taxon>Solanum</taxon>
    </lineage>
</organism>
<evidence type="ECO:0000313" key="2">
    <source>
        <dbReference type="Proteomes" id="UP000824120"/>
    </source>
</evidence>
<dbReference type="AlphaFoldDB" id="A0A9J5XBB9"/>
<dbReference type="Proteomes" id="UP000824120">
    <property type="component" value="Chromosome 9"/>
</dbReference>
<dbReference type="EMBL" id="JACXVP010000009">
    <property type="protein sequence ID" value="KAG5585667.1"/>
    <property type="molecule type" value="Genomic_DNA"/>
</dbReference>
<gene>
    <name evidence="1" type="ORF">H5410_046101</name>
</gene>
<evidence type="ECO:0000313" key="1">
    <source>
        <dbReference type="EMBL" id="KAG5585667.1"/>
    </source>
</evidence>
<keyword evidence="2" id="KW-1185">Reference proteome</keyword>